<keyword evidence="1" id="KW-0812">Transmembrane</keyword>
<name>A0ABT2EQV6_9BACT</name>
<evidence type="ECO:0000313" key="2">
    <source>
        <dbReference type="EMBL" id="MCS3920326.1"/>
    </source>
</evidence>
<proteinExistence type="predicted"/>
<evidence type="ECO:0000256" key="1">
    <source>
        <dbReference type="SAM" id="Phobius"/>
    </source>
</evidence>
<evidence type="ECO:0008006" key="4">
    <source>
        <dbReference type="Google" id="ProtNLM"/>
    </source>
</evidence>
<dbReference type="RefSeq" id="WP_259099069.1">
    <property type="nucleotide sequence ID" value="NZ_CP130454.1"/>
</dbReference>
<keyword evidence="1" id="KW-0472">Membrane</keyword>
<comment type="caution">
    <text evidence="2">The sequence shown here is derived from an EMBL/GenBank/DDBJ whole genome shotgun (WGS) entry which is preliminary data.</text>
</comment>
<evidence type="ECO:0000313" key="3">
    <source>
        <dbReference type="Proteomes" id="UP001204798"/>
    </source>
</evidence>
<keyword evidence="3" id="KW-1185">Reference proteome</keyword>
<protein>
    <recommendedName>
        <fullName evidence="4">PH domain-containing protein</fullName>
    </recommendedName>
</protein>
<feature type="transmembrane region" description="Helical" evidence="1">
    <location>
        <begin position="31"/>
        <end position="48"/>
    </location>
</feature>
<dbReference type="EMBL" id="JANUCP010000005">
    <property type="protein sequence ID" value="MCS3920326.1"/>
    <property type="molecule type" value="Genomic_DNA"/>
</dbReference>
<accession>A0ABT2EQV6</accession>
<organism evidence="2 3">
    <name type="scientific">Candidatus Fervidibacter sacchari</name>
    <dbReference type="NCBI Taxonomy" id="1448929"/>
    <lineage>
        <taxon>Bacteria</taxon>
        <taxon>Candidatus Fervidibacterota</taxon>
        <taxon>Candidatus Fervidibacter</taxon>
    </lineage>
</organism>
<gene>
    <name evidence="2" type="ORF">M2350_002755</name>
</gene>
<sequence>MPKRKQKTVKAENRQKPLMEWTVHLARRQPVKAAIVVLVIALTLAVGWVWVHPLIALLMGLFLLNAVGEFLFPLRFRVTKEGVEVSSFLHDRKLRWEQIRRMEVYSNGVFLSPYPKPNRLDNLRGIWLRWDGEIEGLQRLVKICQANMNAS</sequence>
<keyword evidence="1" id="KW-1133">Transmembrane helix</keyword>
<reference evidence="2 3" key="1">
    <citation type="submission" date="2022-08" db="EMBL/GenBank/DDBJ databases">
        <title>Bacterial and archaeal communities from various locations to study Microbial Dark Matter (Phase II).</title>
        <authorList>
            <person name="Stepanauskas R."/>
        </authorList>
    </citation>
    <scope>NUCLEOTIDE SEQUENCE [LARGE SCALE GENOMIC DNA]</scope>
    <source>
        <strain evidence="2 3">PD1</strain>
    </source>
</reference>
<dbReference type="Proteomes" id="UP001204798">
    <property type="component" value="Unassembled WGS sequence"/>
</dbReference>